<protein>
    <submittedName>
        <fullName evidence="2">Phytanoyl-CoA dioxygenase family protein</fullName>
    </submittedName>
</protein>
<keyword evidence="3" id="KW-1185">Reference proteome</keyword>
<reference evidence="2 3" key="1">
    <citation type="journal article" date="2013" name="Front. Microbiol.">
        <title>Comparative genomic analyses of the cyanobacterium, Lyngbya aestuarii BL J, a powerful hydrogen producer.</title>
        <authorList>
            <person name="Kothari A."/>
            <person name="Vaughn M."/>
            <person name="Garcia-Pichel F."/>
        </authorList>
    </citation>
    <scope>NUCLEOTIDE SEQUENCE [LARGE SCALE GENOMIC DNA]</scope>
    <source>
        <strain evidence="2 3">BL J</strain>
    </source>
</reference>
<organism evidence="2 3">
    <name type="scientific">Lyngbya aestuarii BL J</name>
    <dbReference type="NCBI Taxonomy" id="1348334"/>
    <lineage>
        <taxon>Bacteria</taxon>
        <taxon>Bacillati</taxon>
        <taxon>Cyanobacteriota</taxon>
        <taxon>Cyanophyceae</taxon>
        <taxon>Oscillatoriophycideae</taxon>
        <taxon>Oscillatoriales</taxon>
        <taxon>Microcoleaceae</taxon>
        <taxon>Lyngbya</taxon>
    </lineage>
</organism>
<dbReference type="InterPro" id="IPR008775">
    <property type="entry name" value="Phytyl_CoA_dOase-like"/>
</dbReference>
<dbReference type="AlphaFoldDB" id="U7QJT7"/>
<keyword evidence="2" id="KW-0223">Dioxygenase</keyword>
<name>U7QJT7_9CYAN</name>
<dbReference type="Proteomes" id="UP000017127">
    <property type="component" value="Unassembled WGS sequence"/>
</dbReference>
<keyword evidence="1" id="KW-0560">Oxidoreductase</keyword>
<dbReference type="RefSeq" id="WP_023065655.1">
    <property type="nucleotide sequence ID" value="NZ_AUZM01000013.1"/>
</dbReference>
<proteinExistence type="predicted"/>
<dbReference type="EMBL" id="AUZM01000013">
    <property type="protein sequence ID" value="ERT08229.1"/>
    <property type="molecule type" value="Genomic_DNA"/>
</dbReference>
<evidence type="ECO:0000313" key="3">
    <source>
        <dbReference type="Proteomes" id="UP000017127"/>
    </source>
</evidence>
<dbReference type="PATRIC" id="fig|1348334.3.peg.1793"/>
<evidence type="ECO:0000313" key="2">
    <source>
        <dbReference type="EMBL" id="ERT08229.1"/>
    </source>
</evidence>
<dbReference type="PANTHER" id="PTHR20883">
    <property type="entry name" value="PHYTANOYL-COA DIOXYGENASE DOMAIN CONTAINING 1"/>
    <property type="match status" value="1"/>
</dbReference>
<dbReference type="Gene3D" id="2.60.120.620">
    <property type="entry name" value="q2cbj1_9rhob like domain"/>
    <property type="match status" value="1"/>
</dbReference>
<sequence>MYTSTFPNVTTDKIVDSLHQKGFFVFEEALTEQYIDELLQEINFNQILVNANDVGVVIAKHQKFLTHCLAKSKKAYDLITSPQILEICENYFQDRYVLINHRIYQTQKISHMPWHTDNNRQVGRQLSSKHDMPGLLFLFYLSDVTKNPFQLVKDSHLWSHKHNHEIYLSDAFIEKKYQKDVINFTLKKGSLILCNIHAVHRAEPFKDNTYTRNTLLFQVDQVGSNVIGHGEKNLVNTEFIDNINPKIMNYLGFGYKTDYPAFPNTSISTLTLQDLISLHRQLLALTLKSSAKNLALSLLPGEIIIQIKRILWNWKSKQINTEKIKDIK</sequence>
<dbReference type="SUPFAM" id="SSF51197">
    <property type="entry name" value="Clavaminate synthase-like"/>
    <property type="match status" value="1"/>
</dbReference>
<dbReference type="GO" id="GO:0005506">
    <property type="term" value="F:iron ion binding"/>
    <property type="evidence" value="ECO:0007669"/>
    <property type="project" value="UniProtKB-ARBA"/>
</dbReference>
<dbReference type="OrthoDB" id="442807at2"/>
<dbReference type="GO" id="GO:0016706">
    <property type="term" value="F:2-oxoglutarate-dependent dioxygenase activity"/>
    <property type="evidence" value="ECO:0007669"/>
    <property type="project" value="UniProtKB-ARBA"/>
</dbReference>
<comment type="caution">
    <text evidence="2">The sequence shown here is derived from an EMBL/GenBank/DDBJ whole genome shotgun (WGS) entry which is preliminary data.</text>
</comment>
<accession>U7QJT7</accession>
<gene>
    <name evidence="2" type="ORF">M595_1839</name>
</gene>
<dbReference type="Pfam" id="PF05721">
    <property type="entry name" value="PhyH"/>
    <property type="match status" value="1"/>
</dbReference>
<dbReference type="PANTHER" id="PTHR20883:SF41">
    <property type="entry name" value="IRON_ALPHA-KETOGLUTARATE-DEPENDENT DIOXYGENASE ASQJ"/>
    <property type="match status" value="1"/>
</dbReference>
<evidence type="ECO:0000256" key="1">
    <source>
        <dbReference type="ARBA" id="ARBA00023002"/>
    </source>
</evidence>